<name>S7VRK9_9FLAO</name>
<gene>
    <name evidence="2" type="ORF">ADIWIN_2203</name>
</gene>
<dbReference type="PROSITE" id="PS51257">
    <property type="entry name" value="PROKAR_LIPOPROTEIN"/>
    <property type="match status" value="1"/>
</dbReference>
<organism evidence="2 3">
    <name type="scientific">Winogradskyella psychrotolerans RS-3</name>
    <dbReference type="NCBI Taxonomy" id="641526"/>
    <lineage>
        <taxon>Bacteria</taxon>
        <taxon>Pseudomonadati</taxon>
        <taxon>Bacteroidota</taxon>
        <taxon>Flavobacteriia</taxon>
        <taxon>Flavobacteriales</taxon>
        <taxon>Flavobacteriaceae</taxon>
        <taxon>Winogradskyella</taxon>
    </lineage>
</organism>
<protein>
    <submittedName>
        <fullName evidence="2">Uncharacterized protein</fullName>
    </submittedName>
</protein>
<dbReference type="eggNOG" id="COG2132">
    <property type="taxonomic scope" value="Bacteria"/>
</dbReference>
<reference evidence="2 3" key="1">
    <citation type="journal article" date="2013" name="Genome Announc.">
        <title>Draft Genome Sequence of Winogradskyella psychrotolerans RS-3T, Isolated from the Marine Transect of Kongsfjorden, Ny-Alesund, Svalbard, Arctic Ocean.</title>
        <authorList>
            <person name="Kumar Pinnaka A."/>
            <person name="Ara S."/>
            <person name="Singh A."/>
            <person name="Shivaji S."/>
        </authorList>
    </citation>
    <scope>NUCLEOTIDE SEQUENCE [LARGE SCALE GENOMIC DNA]</scope>
    <source>
        <strain evidence="2 3">RS-3</strain>
    </source>
</reference>
<comment type="caution">
    <text evidence="2">The sequence shown here is derived from an EMBL/GenBank/DDBJ whole genome shotgun (WGS) entry which is preliminary data.</text>
</comment>
<evidence type="ECO:0000313" key="2">
    <source>
        <dbReference type="EMBL" id="EPR72880.1"/>
    </source>
</evidence>
<accession>S7VRK9</accession>
<evidence type="ECO:0000256" key="1">
    <source>
        <dbReference type="SAM" id="MobiDB-lite"/>
    </source>
</evidence>
<dbReference type="STRING" id="641526.ADIWIN_2203"/>
<proteinExistence type="predicted"/>
<dbReference type="Proteomes" id="UP000014962">
    <property type="component" value="Unassembled WGS sequence"/>
</dbReference>
<keyword evidence="3" id="KW-1185">Reference proteome</keyword>
<dbReference type="AlphaFoldDB" id="S7VRK9"/>
<feature type="region of interest" description="Disordered" evidence="1">
    <location>
        <begin position="41"/>
        <end position="64"/>
    </location>
</feature>
<feature type="compositionally biased region" description="Basic residues" evidence="1">
    <location>
        <begin position="55"/>
        <end position="64"/>
    </location>
</feature>
<dbReference type="EMBL" id="ATMR01000098">
    <property type="protein sequence ID" value="EPR72880.1"/>
    <property type="molecule type" value="Genomic_DNA"/>
</dbReference>
<sequence length="64" mass="7216">MKTMLKPIIFSLTLLMFSCGNSEKKEQNSSTAEIPVSREMMAELTSPPNVPTPIGRRKAKKTYR</sequence>
<evidence type="ECO:0000313" key="3">
    <source>
        <dbReference type="Proteomes" id="UP000014962"/>
    </source>
</evidence>